<gene>
    <name evidence="5" type="ORF">O3M35_012691</name>
</gene>
<dbReference type="AlphaFoldDB" id="A0AAW1CUE8"/>
<dbReference type="GO" id="GO:0006083">
    <property type="term" value="P:acetate metabolic process"/>
    <property type="evidence" value="ECO:0007669"/>
    <property type="project" value="InterPro"/>
</dbReference>
<sequence length="482" mass="52592">MASGVGRLSLVFSNFLQKTNWGASAILSTKNNKRNYFSYSKEIAQPLPREPKWCSAEEAVQCIESGNTVFLSGAASTPIELANAMTEHGKKCKLKNVTVCHMHTEGPASYGNPDCEGIFRSLSFFMAANVRKAVAEGRADCIPIFLQDIPQLFFRGIVKPDVSIIHVCPPDEHGFCSTGTSIDCIRAALTHSKIIIAQVNECMPRTFGDSIIHQSHFDYAVKVNQPLPQHGGGKGSPEENQIGKIIAENLIRDGATLQMGIGSIPDAVLALLGDYKDLGIHTEMFSEGVIGLVEKGAITNNLKPIHTGKIVSSFLIGTQRLYDFINNNPMILMKEVQYTNSTAIIRMHPKMTAINSCIEVDLTGQVVSDSIGTRMYSGFGGQVDFTRGAAEGLDGQGRPIIALQSINQKTKESKIVPFIKQGGGVVTTRAHVHYVVTEHGIAELFGKTLRQRAYNLIQIAHPDHREALEKAAFERLKTMPCP</sequence>
<feature type="domain" description="Acetyl-CoA hydrolase/transferase C-terminal" evidence="4">
    <location>
        <begin position="317"/>
        <end position="472"/>
    </location>
</feature>
<proteinExistence type="inferred from homology"/>
<keyword evidence="6" id="KW-1185">Reference proteome</keyword>
<dbReference type="Gene3D" id="3.30.750.70">
    <property type="entry name" value="4-hydroxybutyrate coenzyme like domains"/>
    <property type="match status" value="1"/>
</dbReference>
<dbReference type="PANTHER" id="PTHR21432:SF20">
    <property type="entry name" value="ACETYL-COA HYDROLASE"/>
    <property type="match status" value="1"/>
</dbReference>
<dbReference type="SUPFAM" id="SSF100950">
    <property type="entry name" value="NagB/RpiA/CoA transferase-like"/>
    <property type="match status" value="2"/>
</dbReference>
<evidence type="ECO:0000313" key="6">
    <source>
        <dbReference type="Proteomes" id="UP001461498"/>
    </source>
</evidence>
<dbReference type="Proteomes" id="UP001461498">
    <property type="component" value="Unassembled WGS sequence"/>
</dbReference>
<evidence type="ECO:0008006" key="7">
    <source>
        <dbReference type="Google" id="ProtNLM"/>
    </source>
</evidence>
<feature type="domain" description="Acetyl-CoA hydrolase/transferase N-terminal" evidence="3">
    <location>
        <begin position="52"/>
        <end position="223"/>
    </location>
</feature>
<dbReference type="GO" id="GO:0005739">
    <property type="term" value="C:mitochondrion"/>
    <property type="evidence" value="ECO:0007669"/>
    <property type="project" value="TreeGrafter"/>
</dbReference>
<dbReference type="InterPro" id="IPR037171">
    <property type="entry name" value="NagB/RpiA_transferase-like"/>
</dbReference>
<dbReference type="PANTHER" id="PTHR21432">
    <property type="entry name" value="ACETYL-COA HYDROLASE-RELATED"/>
    <property type="match status" value="1"/>
</dbReference>
<reference evidence="5 6" key="1">
    <citation type="submission" date="2022-12" db="EMBL/GenBank/DDBJ databases">
        <title>Chromosome-level genome assembly of true bugs.</title>
        <authorList>
            <person name="Ma L."/>
            <person name="Li H."/>
        </authorList>
    </citation>
    <scope>NUCLEOTIDE SEQUENCE [LARGE SCALE GENOMIC DNA]</scope>
    <source>
        <strain evidence="5">Lab_2022b</strain>
    </source>
</reference>
<dbReference type="GO" id="GO:0008775">
    <property type="term" value="F:acetate CoA-transferase activity"/>
    <property type="evidence" value="ECO:0007669"/>
    <property type="project" value="InterPro"/>
</dbReference>
<dbReference type="InterPro" id="IPR026888">
    <property type="entry name" value="AcetylCoA_hyd_C"/>
</dbReference>
<comment type="caution">
    <text evidence="5">The sequence shown here is derived from an EMBL/GenBank/DDBJ whole genome shotgun (WGS) entry which is preliminary data.</text>
</comment>
<dbReference type="Pfam" id="PF02550">
    <property type="entry name" value="AcetylCoA_hydro"/>
    <property type="match status" value="1"/>
</dbReference>
<organism evidence="5 6">
    <name type="scientific">Rhynocoris fuscipes</name>
    <dbReference type="NCBI Taxonomy" id="488301"/>
    <lineage>
        <taxon>Eukaryota</taxon>
        <taxon>Metazoa</taxon>
        <taxon>Ecdysozoa</taxon>
        <taxon>Arthropoda</taxon>
        <taxon>Hexapoda</taxon>
        <taxon>Insecta</taxon>
        <taxon>Pterygota</taxon>
        <taxon>Neoptera</taxon>
        <taxon>Paraneoptera</taxon>
        <taxon>Hemiptera</taxon>
        <taxon>Heteroptera</taxon>
        <taxon>Panheteroptera</taxon>
        <taxon>Cimicomorpha</taxon>
        <taxon>Reduviidae</taxon>
        <taxon>Harpactorinae</taxon>
        <taxon>Harpactorini</taxon>
        <taxon>Rhynocoris</taxon>
    </lineage>
</organism>
<accession>A0AAW1CUE8</accession>
<comment type="similarity">
    <text evidence="1">Belongs to the acetyl-CoA hydrolase/transferase family.</text>
</comment>
<name>A0AAW1CUE8_9HEMI</name>
<dbReference type="InterPro" id="IPR046433">
    <property type="entry name" value="ActCoA_hydro"/>
</dbReference>
<dbReference type="Gene3D" id="3.40.1080.20">
    <property type="entry name" value="Acetyl-CoA hydrolase/transferase C-terminal domain"/>
    <property type="match status" value="1"/>
</dbReference>
<evidence type="ECO:0000256" key="2">
    <source>
        <dbReference type="ARBA" id="ARBA00022679"/>
    </source>
</evidence>
<evidence type="ECO:0000259" key="4">
    <source>
        <dbReference type="Pfam" id="PF13336"/>
    </source>
</evidence>
<keyword evidence="2" id="KW-0808">Transferase</keyword>
<dbReference type="InterPro" id="IPR003702">
    <property type="entry name" value="ActCoA_hydro_N"/>
</dbReference>
<dbReference type="InterPro" id="IPR038460">
    <property type="entry name" value="AcetylCoA_hyd_C_sf"/>
</dbReference>
<dbReference type="EMBL" id="JAPXFL010000009">
    <property type="protein sequence ID" value="KAK9502096.1"/>
    <property type="molecule type" value="Genomic_DNA"/>
</dbReference>
<evidence type="ECO:0000259" key="3">
    <source>
        <dbReference type="Pfam" id="PF02550"/>
    </source>
</evidence>
<protein>
    <recommendedName>
        <fullName evidence="7">Acetyl-CoA hydrolase</fullName>
    </recommendedName>
</protein>
<evidence type="ECO:0000313" key="5">
    <source>
        <dbReference type="EMBL" id="KAK9502096.1"/>
    </source>
</evidence>
<dbReference type="Pfam" id="PF13336">
    <property type="entry name" value="AcetylCoA_hyd_C"/>
    <property type="match status" value="1"/>
</dbReference>
<dbReference type="Gene3D" id="3.40.1080.10">
    <property type="entry name" value="Glutaconate Coenzyme A-transferase"/>
    <property type="match status" value="1"/>
</dbReference>
<evidence type="ECO:0000256" key="1">
    <source>
        <dbReference type="ARBA" id="ARBA00009632"/>
    </source>
</evidence>